<reference evidence="1" key="2">
    <citation type="submission" date="2023-03" db="EMBL/GenBank/DDBJ databases">
        <authorList>
            <person name="Inwood S.N."/>
            <person name="Skelly J.G."/>
            <person name="Guhlin J."/>
            <person name="Harrop T.W.R."/>
            <person name="Goldson S.G."/>
            <person name="Dearden P.K."/>
        </authorList>
    </citation>
    <scope>NUCLEOTIDE SEQUENCE</scope>
    <source>
        <strain evidence="1">Lincoln</strain>
        <tissue evidence="1">Whole body</tissue>
    </source>
</reference>
<sequence>MALHNCQKKDDDFFAAQIIFFYTPKTTTAIQEQIAIYYHNPGFKSGDTISLTVQNVVRNINSTNYYYPTSGHGIILTRIAPTQVTYNKESIYEQQCLGYSADWVRNGTTMKTSCLSTHPDWMYKQRSIIRNHKVKSAFIPGFEEETDHLNFIRYLEKKFSGYLYPRVSKLWEVSFREIWISGKRILVSYDNNIYRKSSKMWPRIPQMWGDIRPSAGLIALQSHLTIFDANLVFPQVSMPQFTLDAITIASHAIADTFGMESTSLRRLAAIVGHNVTQWYNEIYFRNTNFVAVDYMD</sequence>
<name>A0AA39G4B4_MICHY</name>
<comment type="caution">
    <text evidence="1">The sequence shown here is derived from an EMBL/GenBank/DDBJ whole genome shotgun (WGS) entry which is preliminary data.</text>
</comment>
<reference evidence="1" key="1">
    <citation type="journal article" date="2023" name="bioRxiv">
        <title>Scaffold-level genome assemblies of two parasitoid biocontrol wasps reveal the parthenogenesis mechanism and an associated novel virus.</title>
        <authorList>
            <person name="Inwood S."/>
            <person name="Skelly J."/>
            <person name="Guhlin J."/>
            <person name="Harrop T."/>
            <person name="Goldson S."/>
            <person name="Dearden P."/>
        </authorList>
    </citation>
    <scope>NUCLEOTIDE SEQUENCE</scope>
    <source>
        <strain evidence="1">Lincoln</strain>
        <tissue evidence="1">Whole body</tissue>
    </source>
</reference>
<protein>
    <submittedName>
        <fullName evidence="1">Uncharacterized protein</fullName>
    </submittedName>
</protein>
<proteinExistence type="predicted"/>
<dbReference type="EMBL" id="JAQQBR010000002">
    <property type="protein sequence ID" value="KAK0181098.1"/>
    <property type="molecule type" value="Genomic_DNA"/>
</dbReference>
<organism evidence="1 2">
    <name type="scientific">Microctonus hyperodae</name>
    <name type="common">Parasitoid wasp</name>
    <dbReference type="NCBI Taxonomy" id="165561"/>
    <lineage>
        <taxon>Eukaryota</taxon>
        <taxon>Metazoa</taxon>
        <taxon>Ecdysozoa</taxon>
        <taxon>Arthropoda</taxon>
        <taxon>Hexapoda</taxon>
        <taxon>Insecta</taxon>
        <taxon>Pterygota</taxon>
        <taxon>Neoptera</taxon>
        <taxon>Endopterygota</taxon>
        <taxon>Hymenoptera</taxon>
        <taxon>Apocrita</taxon>
        <taxon>Ichneumonoidea</taxon>
        <taxon>Braconidae</taxon>
        <taxon>Euphorinae</taxon>
        <taxon>Microctonus</taxon>
    </lineage>
</organism>
<dbReference type="AlphaFoldDB" id="A0AA39G4B4"/>
<gene>
    <name evidence="1" type="ORF">PV327_003410</name>
</gene>
<dbReference type="Proteomes" id="UP001168972">
    <property type="component" value="Unassembled WGS sequence"/>
</dbReference>
<accession>A0AA39G4B4</accession>
<keyword evidence="2" id="KW-1185">Reference proteome</keyword>
<feature type="non-terminal residue" evidence="1">
    <location>
        <position position="1"/>
    </location>
</feature>
<evidence type="ECO:0000313" key="1">
    <source>
        <dbReference type="EMBL" id="KAK0181098.1"/>
    </source>
</evidence>
<evidence type="ECO:0000313" key="2">
    <source>
        <dbReference type="Proteomes" id="UP001168972"/>
    </source>
</evidence>